<feature type="compositionally biased region" description="Polar residues" evidence="1">
    <location>
        <begin position="199"/>
        <end position="211"/>
    </location>
</feature>
<evidence type="ECO:0000256" key="2">
    <source>
        <dbReference type="SAM" id="Phobius"/>
    </source>
</evidence>
<dbReference type="EMBL" id="KV428014">
    <property type="protein sequence ID" value="KZT42325.1"/>
    <property type="molecule type" value="Genomic_DNA"/>
</dbReference>
<feature type="transmembrane region" description="Helical" evidence="2">
    <location>
        <begin position="61"/>
        <end position="83"/>
    </location>
</feature>
<evidence type="ECO:0008006" key="5">
    <source>
        <dbReference type="Google" id="ProtNLM"/>
    </source>
</evidence>
<name>A0A166H4C7_9AGAM</name>
<feature type="region of interest" description="Disordered" evidence="1">
    <location>
        <begin position="126"/>
        <end position="211"/>
    </location>
</feature>
<evidence type="ECO:0000313" key="3">
    <source>
        <dbReference type="EMBL" id="KZT42325.1"/>
    </source>
</evidence>
<keyword evidence="2" id="KW-1133">Transmembrane helix</keyword>
<dbReference type="Proteomes" id="UP000076798">
    <property type="component" value="Unassembled WGS sequence"/>
</dbReference>
<sequence>MNLRPQHVGDPSKACSQSQEEQFQTLLSHVKHNEVTAHPAQSDASHHKRGAAKKGCHSRSVFLELASAFLAGMIFTFVLLFMISPNRPTSCSPSSIIKGLIFHQPANSASHSFASFQFPRFGEGLPSFSNTKGSRVSDAPTNGRKEKEKGKEKGNRKGQKKRGQKKKSKGKTEAQGGRRVKGHGRSKDAGHKHGRRSNSGKNQQTNAPGQP</sequence>
<gene>
    <name evidence="3" type="ORF">SISSUDRAFT_1041628</name>
</gene>
<organism evidence="3 4">
    <name type="scientific">Sistotremastrum suecicum HHB10207 ss-3</name>
    <dbReference type="NCBI Taxonomy" id="1314776"/>
    <lineage>
        <taxon>Eukaryota</taxon>
        <taxon>Fungi</taxon>
        <taxon>Dikarya</taxon>
        <taxon>Basidiomycota</taxon>
        <taxon>Agaricomycotina</taxon>
        <taxon>Agaricomycetes</taxon>
        <taxon>Sistotremastrales</taxon>
        <taxon>Sistotremastraceae</taxon>
        <taxon>Sistotremastrum</taxon>
    </lineage>
</organism>
<keyword evidence="4" id="KW-1185">Reference proteome</keyword>
<dbReference type="AlphaFoldDB" id="A0A166H4C7"/>
<evidence type="ECO:0000313" key="4">
    <source>
        <dbReference type="Proteomes" id="UP000076798"/>
    </source>
</evidence>
<accession>A0A166H4C7</accession>
<keyword evidence="2" id="KW-0812">Transmembrane</keyword>
<protein>
    <recommendedName>
        <fullName evidence="5">Transmembrane protein</fullName>
    </recommendedName>
</protein>
<proteinExistence type="predicted"/>
<feature type="compositionally biased region" description="Basic and acidic residues" evidence="1">
    <location>
        <begin position="143"/>
        <end position="155"/>
    </location>
</feature>
<feature type="compositionally biased region" description="Basic residues" evidence="1">
    <location>
        <begin position="156"/>
        <end position="169"/>
    </location>
</feature>
<keyword evidence="2" id="KW-0472">Membrane</keyword>
<evidence type="ECO:0000256" key="1">
    <source>
        <dbReference type="SAM" id="MobiDB-lite"/>
    </source>
</evidence>
<reference evidence="3 4" key="1">
    <citation type="journal article" date="2016" name="Mol. Biol. Evol.">
        <title>Comparative Genomics of Early-Diverging Mushroom-Forming Fungi Provides Insights into the Origins of Lignocellulose Decay Capabilities.</title>
        <authorList>
            <person name="Nagy L.G."/>
            <person name="Riley R."/>
            <person name="Tritt A."/>
            <person name="Adam C."/>
            <person name="Daum C."/>
            <person name="Floudas D."/>
            <person name="Sun H."/>
            <person name="Yadav J.S."/>
            <person name="Pangilinan J."/>
            <person name="Larsson K.H."/>
            <person name="Matsuura K."/>
            <person name="Barry K."/>
            <person name="Labutti K."/>
            <person name="Kuo R."/>
            <person name="Ohm R.A."/>
            <person name="Bhattacharya S.S."/>
            <person name="Shirouzu T."/>
            <person name="Yoshinaga Y."/>
            <person name="Martin F.M."/>
            <person name="Grigoriev I.V."/>
            <person name="Hibbett D.S."/>
        </authorList>
    </citation>
    <scope>NUCLEOTIDE SEQUENCE [LARGE SCALE GENOMIC DNA]</scope>
    <source>
        <strain evidence="3 4">HHB10207 ss-3</strain>
    </source>
</reference>